<evidence type="ECO:0000256" key="5">
    <source>
        <dbReference type="ARBA" id="ARBA00022840"/>
    </source>
</evidence>
<feature type="coiled-coil region" evidence="11">
    <location>
        <begin position="467"/>
        <end position="561"/>
    </location>
</feature>
<evidence type="ECO:0000256" key="8">
    <source>
        <dbReference type="ARBA" id="ARBA00023212"/>
    </source>
</evidence>
<dbReference type="GO" id="GO:0007018">
    <property type="term" value="P:microtubule-based movement"/>
    <property type="evidence" value="ECO:0007669"/>
    <property type="project" value="InterPro"/>
</dbReference>
<organism evidence="14 15">
    <name type="scientific">Blepharisma stoltei</name>
    <dbReference type="NCBI Taxonomy" id="1481888"/>
    <lineage>
        <taxon>Eukaryota</taxon>
        <taxon>Sar</taxon>
        <taxon>Alveolata</taxon>
        <taxon>Ciliophora</taxon>
        <taxon>Postciliodesmatophora</taxon>
        <taxon>Heterotrichea</taxon>
        <taxon>Heterotrichida</taxon>
        <taxon>Blepharismidae</taxon>
        <taxon>Blepharisma</taxon>
    </lineage>
</organism>
<dbReference type="GO" id="GO:0003777">
    <property type="term" value="F:microtubule motor activity"/>
    <property type="evidence" value="ECO:0007669"/>
    <property type="project" value="InterPro"/>
</dbReference>
<feature type="domain" description="Kinesin motor" evidence="13">
    <location>
        <begin position="5"/>
        <end position="331"/>
    </location>
</feature>
<keyword evidence="4 9" id="KW-0547">Nucleotide-binding</keyword>
<keyword evidence="7 9" id="KW-0505">Motor protein</keyword>
<sequence length="728" mass="83358">MSQESVKVVIRVRPLNSSEISRKNSNIIEVDKELNQLSILDPKLISKPFAFDAIYDETYTQQQIYDETAFPLVESVLKGYNGTIFAYGQTGCGKTFTMVGVPGNEQLQGIIPNSFSHIFGCIAESGSSKCFLVRCSYTEIYNEEIRDLISNDTNLKLELKESADKGIYVKNLSMHPVKSVQDIEKLMEYGNKHRITKETNMNERSSRSHAIFTINVETSEEVDGRTLVKAGKLNLVDLAGSERQKKTGAEGERLKEGIKINLSLHALGNVITSLVDGSSHIPYRDSKLTMLLQDSLGGNTKTVMIAVISPADYNYEESLSTLRYASRAKFIKNKPKVNEDPKDALLRSYAEEIQRLKKLLMEHQSGEPVEKIIEIEKPAKTKELALISTENGAEGQYDQPARKYSSEPSGQSEESDGERSNTNEKDSDLDKTCNEQNPEEIISDLQKQLIIGGEAINKSEQEKLRAIRQYRLKLKKQKKKEKQLIEEHRKIEEEMVLKEKNYRSMQEELEDLRKVVKRLRSIYAASLSEISDLTHEHETEKQEFLEEIREKEKENELLHKIFENLMPAKELRTIKSKSTYDEINHKWKVPSFILQQKQLLFPKLPQAQLRELVEEKYIAFDNDTKNHLRNESADHAKRHTSVKDSRNLKHNLKIQDEDTKNSKNFSTMPLIPIEMKQLSSRLPSIGDPKEEPNLLRKNKFTKQLLQPIQNHARKLAELELKKSAIGII</sequence>
<evidence type="ECO:0000313" key="14">
    <source>
        <dbReference type="EMBL" id="CAG9314004.1"/>
    </source>
</evidence>
<name>A0AAU9J063_9CILI</name>
<keyword evidence="8" id="KW-0206">Cytoskeleton</keyword>
<dbReference type="FunFam" id="3.40.850.10:FF:000029">
    <property type="entry name" value="Kinesin-like protein KIF17"/>
    <property type="match status" value="1"/>
</dbReference>
<evidence type="ECO:0000256" key="4">
    <source>
        <dbReference type="ARBA" id="ARBA00022741"/>
    </source>
</evidence>
<protein>
    <recommendedName>
        <fullName evidence="10">Kinesin-like protein</fullName>
    </recommendedName>
</protein>
<evidence type="ECO:0000256" key="2">
    <source>
        <dbReference type="ARBA" id="ARBA00022490"/>
    </source>
</evidence>
<dbReference type="InterPro" id="IPR027640">
    <property type="entry name" value="Kinesin-like_fam"/>
</dbReference>
<dbReference type="PROSITE" id="PS00411">
    <property type="entry name" value="KINESIN_MOTOR_1"/>
    <property type="match status" value="1"/>
</dbReference>
<evidence type="ECO:0000256" key="9">
    <source>
        <dbReference type="PROSITE-ProRule" id="PRU00283"/>
    </source>
</evidence>
<evidence type="ECO:0000256" key="11">
    <source>
        <dbReference type="SAM" id="Coils"/>
    </source>
</evidence>
<accession>A0AAU9J063</accession>
<dbReference type="InterPro" id="IPR036961">
    <property type="entry name" value="Kinesin_motor_dom_sf"/>
</dbReference>
<evidence type="ECO:0000256" key="6">
    <source>
        <dbReference type="ARBA" id="ARBA00023054"/>
    </source>
</evidence>
<comment type="caution">
    <text evidence="14">The sequence shown here is derived from an EMBL/GenBank/DDBJ whole genome shotgun (WGS) entry which is preliminary data.</text>
</comment>
<dbReference type="InterPro" id="IPR001752">
    <property type="entry name" value="Kinesin_motor_dom"/>
</dbReference>
<feature type="region of interest" description="Disordered" evidence="12">
    <location>
        <begin position="390"/>
        <end position="433"/>
    </location>
</feature>
<dbReference type="InterPro" id="IPR027417">
    <property type="entry name" value="P-loop_NTPase"/>
</dbReference>
<dbReference type="PANTHER" id="PTHR47969">
    <property type="entry name" value="CHROMOSOME-ASSOCIATED KINESIN KIF4A-RELATED"/>
    <property type="match status" value="1"/>
</dbReference>
<dbReference type="GO" id="GO:0005874">
    <property type="term" value="C:microtubule"/>
    <property type="evidence" value="ECO:0007669"/>
    <property type="project" value="UniProtKB-KW"/>
</dbReference>
<evidence type="ECO:0000256" key="7">
    <source>
        <dbReference type="ARBA" id="ARBA00023175"/>
    </source>
</evidence>
<evidence type="ECO:0000256" key="10">
    <source>
        <dbReference type="RuleBase" id="RU000394"/>
    </source>
</evidence>
<comment type="subcellular location">
    <subcellularLocation>
        <location evidence="1">Cytoplasm</location>
        <location evidence="1">Cytoskeleton</location>
    </subcellularLocation>
</comment>
<dbReference type="PROSITE" id="PS50067">
    <property type="entry name" value="KINESIN_MOTOR_2"/>
    <property type="match status" value="1"/>
</dbReference>
<gene>
    <name evidence="14" type="ORF">BSTOLATCC_MIC9805</name>
</gene>
<dbReference type="PANTHER" id="PTHR47969:SF21">
    <property type="entry name" value="KINESIN-LIKE PROTEIN"/>
    <property type="match status" value="1"/>
</dbReference>
<keyword evidence="6 11" id="KW-0175">Coiled coil</keyword>
<reference evidence="14" key="1">
    <citation type="submission" date="2021-09" db="EMBL/GenBank/DDBJ databases">
        <authorList>
            <consortium name="AG Swart"/>
            <person name="Singh M."/>
            <person name="Singh A."/>
            <person name="Seah K."/>
            <person name="Emmerich C."/>
        </authorList>
    </citation>
    <scope>NUCLEOTIDE SEQUENCE</scope>
    <source>
        <strain evidence="14">ATCC30299</strain>
    </source>
</reference>
<dbReference type="PRINTS" id="PR00380">
    <property type="entry name" value="KINESINHEAVY"/>
</dbReference>
<evidence type="ECO:0000313" key="15">
    <source>
        <dbReference type="Proteomes" id="UP001162131"/>
    </source>
</evidence>
<comment type="similarity">
    <text evidence="9 10">Belongs to the TRAFAC class myosin-kinesin ATPase superfamily. Kinesin family.</text>
</comment>
<keyword evidence="5 9" id="KW-0067">ATP-binding</keyword>
<dbReference type="Pfam" id="PF00225">
    <property type="entry name" value="Kinesin"/>
    <property type="match status" value="1"/>
</dbReference>
<dbReference type="SMART" id="SM00129">
    <property type="entry name" value="KISc"/>
    <property type="match status" value="1"/>
</dbReference>
<dbReference type="AlphaFoldDB" id="A0AAU9J063"/>
<keyword evidence="3 10" id="KW-0493">Microtubule</keyword>
<dbReference type="SUPFAM" id="SSF52540">
    <property type="entry name" value="P-loop containing nucleoside triphosphate hydrolases"/>
    <property type="match status" value="1"/>
</dbReference>
<feature type="binding site" evidence="9">
    <location>
        <begin position="88"/>
        <end position="95"/>
    </location>
    <ligand>
        <name>ATP</name>
        <dbReference type="ChEBI" id="CHEBI:30616"/>
    </ligand>
</feature>
<proteinExistence type="inferred from homology"/>
<keyword evidence="15" id="KW-1185">Reference proteome</keyword>
<dbReference type="InterPro" id="IPR019821">
    <property type="entry name" value="Kinesin_motor_CS"/>
</dbReference>
<feature type="compositionally biased region" description="Basic and acidic residues" evidence="12">
    <location>
        <begin position="417"/>
        <end position="433"/>
    </location>
</feature>
<evidence type="ECO:0000259" key="13">
    <source>
        <dbReference type="PROSITE" id="PS50067"/>
    </source>
</evidence>
<dbReference type="Gene3D" id="3.40.850.10">
    <property type="entry name" value="Kinesin motor domain"/>
    <property type="match status" value="1"/>
</dbReference>
<evidence type="ECO:0000256" key="1">
    <source>
        <dbReference type="ARBA" id="ARBA00004245"/>
    </source>
</evidence>
<dbReference type="Proteomes" id="UP001162131">
    <property type="component" value="Unassembled WGS sequence"/>
</dbReference>
<dbReference type="GO" id="GO:0005524">
    <property type="term" value="F:ATP binding"/>
    <property type="evidence" value="ECO:0007669"/>
    <property type="project" value="UniProtKB-UniRule"/>
</dbReference>
<dbReference type="EMBL" id="CAJZBQ010000011">
    <property type="protein sequence ID" value="CAG9314004.1"/>
    <property type="molecule type" value="Genomic_DNA"/>
</dbReference>
<dbReference type="GO" id="GO:0008017">
    <property type="term" value="F:microtubule binding"/>
    <property type="evidence" value="ECO:0007669"/>
    <property type="project" value="InterPro"/>
</dbReference>
<evidence type="ECO:0000256" key="12">
    <source>
        <dbReference type="SAM" id="MobiDB-lite"/>
    </source>
</evidence>
<keyword evidence="2" id="KW-0963">Cytoplasm</keyword>
<evidence type="ECO:0000256" key="3">
    <source>
        <dbReference type="ARBA" id="ARBA00022701"/>
    </source>
</evidence>